<dbReference type="AlphaFoldDB" id="A0A1S0UE54"/>
<dbReference type="CTD" id="9937472"/>
<feature type="compositionally biased region" description="Polar residues" evidence="1">
    <location>
        <begin position="189"/>
        <end position="201"/>
    </location>
</feature>
<evidence type="ECO:0000256" key="1">
    <source>
        <dbReference type="SAM" id="MobiDB-lite"/>
    </source>
</evidence>
<evidence type="ECO:0000256" key="2">
    <source>
        <dbReference type="SAM" id="Phobius"/>
    </source>
</evidence>
<dbReference type="GeneID" id="9937472"/>
<feature type="region of interest" description="Disordered" evidence="1">
    <location>
        <begin position="183"/>
        <end position="202"/>
    </location>
</feature>
<keyword evidence="2" id="KW-0812">Transmembrane</keyword>
<dbReference type="OMA" id="FPAIENN"/>
<reference evidence="3" key="1">
    <citation type="submission" date="2012-04" db="EMBL/GenBank/DDBJ databases">
        <title>The Genome Sequence of Loa loa.</title>
        <authorList>
            <consortium name="The Broad Institute Genome Sequencing Platform"/>
            <consortium name="Broad Institute Genome Sequencing Center for Infectious Disease"/>
            <person name="Nutman T.B."/>
            <person name="Fink D.L."/>
            <person name="Russ C."/>
            <person name="Young S."/>
            <person name="Zeng Q."/>
            <person name="Gargeya S."/>
            <person name="Alvarado L."/>
            <person name="Berlin A."/>
            <person name="Chapman S.B."/>
            <person name="Chen Z."/>
            <person name="Freedman E."/>
            <person name="Gellesch M."/>
            <person name="Goldberg J."/>
            <person name="Griggs A."/>
            <person name="Gujja S."/>
            <person name="Heilman E.R."/>
            <person name="Heiman D."/>
            <person name="Howarth C."/>
            <person name="Mehta T."/>
            <person name="Neiman D."/>
            <person name="Pearson M."/>
            <person name="Roberts A."/>
            <person name="Saif S."/>
            <person name="Shea T."/>
            <person name="Shenoy N."/>
            <person name="Sisk P."/>
            <person name="Stolte C."/>
            <person name="Sykes S."/>
            <person name="White J."/>
            <person name="Yandava C."/>
            <person name="Haas B."/>
            <person name="Henn M.R."/>
            <person name="Nusbaum C."/>
            <person name="Birren B."/>
        </authorList>
    </citation>
    <scope>NUCLEOTIDE SEQUENCE [LARGE SCALE GENOMIC DNA]</scope>
</reference>
<evidence type="ECO:0000313" key="3">
    <source>
        <dbReference type="EMBL" id="EFO28372.1"/>
    </source>
</evidence>
<organism evidence="3">
    <name type="scientific">Loa loa</name>
    <name type="common">Eye worm</name>
    <name type="synonym">Filaria loa</name>
    <dbReference type="NCBI Taxonomy" id="7209"/>
    <lineage>
        <taxon>Eukaryota</taxon>
        <taxon>Metazoa</taxon>
        <taxon>Ecdysozoa</taxon>
        <taxon>Nematoda</taxon>
        <taxon>Chromadorea</taxon>
        <taxon>Rhabditida</taxon>
        <taxon>Spirurina</taxon>
        <taxon>Spiruromorpha</taxon>
        <taxon>Filarioidea</taxon>
        <taxon>Onchocercidae</taxon>
        <taxon>Loa</taxon>
    </lineage>
</organism>
<feature type="transmembrane region" description="Helical" evidence="2">
    <location>
        <begin position="12"/>
        <end position="34"/>
    </location>
</feature>
<dbReference type="InParanoid" id="A0A1S0UE54"/>
<gene>
    <name evidence="3" type="ORF">LOAG_00104</name>
</gene>
<protein>
    <submittedName>
        <fullName evidence="3">Uncharacterized protein</fullName>
    </submittedName>
</protein>
<dbReference type="OrthoDB" id="5862607at2759"/>
<dbReference type="RefSeq" id="XP_003135692.1">
    <property type="nucleotide sequence ID" value="XM_003135644.2"/>
</dbReference>
<keyword evidence="2" id="KW-0472">Membrane</keyword>
<sequence>MSDSADVRSFPTALLIGTLMIALPAVPVLILCQFKKVEKRKETMLSVSHLPAVENSDSEIKQTASDVTHSMEKKPAVEQNKVEVNQTNALVAGKMKSAEVMYKNGIPLWMEMKQDTEHIADRSLKTQKCNDQGGRNYQIIGDLDTTDSSHEYSLENTLAIESFEKIKEKHGQILEGEEINRQMEKAPQKSDSSNYSLFDSQSSRRDIREQRYRLLKLNTSVARRAAAALEDSVLSTSTQDKKEKPTAEAVNFKFQYSSKFSTSLVA</sequence>
<dbReference type="KEGG" id="loa:LOAG_00104"/>
<accession>A0A1S0UE54</accession>
<dbReference type="EMBL" id="JH712112">
    <property type="protein sequence ID" value="EFO28372.1"/>
    <property type="molecule type" value="Genomic_DNA"/>
</dbReference>
<name>A0A1S0UE54_LOALO</name>
<keyword evidence="2" id="KW-1133">Transmembrane helix</keyword>
<proteinExistence type="predicted"/>